<organism evidence="1 2">
    <name type="scientific">Xenorhabdus bovienii</name>
    <name type="common">Xenorhabdus nematophila subsp. bovienii</name>
    <dbReference type="NCBI Taxonomy" id="40576"/>
    <lineage>
        <taxon>Bacteria</taxon>
        <taxon>Pseudomonadati</taxon>
        <taxon>Pseudomonadota</taxon>
        <taxon>Gammaproteobacteria</taxon>
        <taxon>Enterobacterales</taxon>
        <taxon>Morganellaceae</taxon>
        <taxon>Xenorhabdus</taxon>
    </lineage>
</organism>
<evidence type="ECO:0000313" key="2">
    <source>
        <dbReference type="Proteomes" id="UP001222434"/>
    </source>
</evidence>
<dbReference type="EMBL" id="JAILSO010000002">
    <property type="protein sequence ID" value="MDE1476846.1"/>
    <property type="molecule type" value="Genomic_DNA"/>
</dbReference>
<comment type="caution">
    <text evidence="1">The sequence shown here is derived from an EMBL/GenBank/DDBJ whole genome shotgun (WGS) entry which is preliminary data.</text>
</comment>
<dbReference type="RefSeq" id="WP_071826617.1">
    <property type="nucleotide sequence ID" value="NZ_JAILSO010000002.1"/>
</dbReference>
<gene>
    <name evidence="1" type="ORF">KKJ01_00920</name>
</gene>
<accession>A0AAJ1N144</accession>
<reference evidence="1" key="1">
    <citation type="submission" date="2021-08" db="EMBL/GenBank/DDBJ databases">
        <authorList>
            <person name="Papudeshi B."/>
            <person name="Bashey-Visser F."/>
        </authorList>
    </citation>
    <scope>NUCLEOTIDE SEQUENCE</scope>
    <source>
        <strain evidence="1">MC_266_E_2016</strain>
    </source>
</reference>
<reference evidence="1" key="2">
    <citation type="journal article" date="2022" name="J. Evol. Biol.">
        <title>Pre- and post-association barriers to host switching in sympatric mutualists.</title>
        <authorList>
            <person name="Dinges Z.M."/>
            <person name="Phillips R.K."/>
            <person name="Lively C.M."/>
            <person name="Bashey F."/>
        </authorList>
    </citation>
    <scope>NUCLEOTIDE SEQUENCE</scope>
    <source>
        <strain evidence="1">MC_266_E_2016</strain>
    </source>
</reference>
<dbReference type="AlphaFoldDB" id="A0AAJ1N144"/>
<name>A0AAJ1N144_XENBV</name>
<evidence type="ECO:0000313" key="1">
    <source>
        <dbReference type="EMBL" id="MDE1476846.1"/>
    </source>
</evidence>
<protein>
    <submittedName>
        <fullName evidence="1">Uncharacterized protein</fullName>
    </submittedName>
</protein>
<dbReference type="Proteomes" id="UP001222434">
    <property type="component" value="Unassembled WGS sequence"/>
</dbReference>
<proteinExistence type="predicted"/>
<sequence>MEVGSLSRQVMFQPVFWLLRPDLRFLHPPLPAPSIAFLTVCLPRRQRYGLTVFLTNYTTGLGSAYSPVALMTTCSHYKQEQPATYPFGQCLTAALAHQN</sequence>